<evidence type="ECO:0008006" key="4">
    <source>
        <dbReference type="Google" id="ProtNLM"/>
    </source>
</evidence>
<evidence type="ECO:0000313" key="2">
    <source>
        <dbReference type="EMBL" id="RFM32829.1"/>
    </source>
</evidence>
<accession>A0A3E1NY26</accession>
<organism evidence="2 3">
    <name type="scientific">Chitinophaga silvisoli</name>
    <dbReference type="NCBI Taxonomy" id="2291814"/>
    <lineage>
        <taxon>Bacteria</taxon>
        <taxon>Pseudomonadati</taxon>
        <taxon>Bacteroidota</taxon>
        <taxon>Chitinophagia</taxon>
        <taxon>Chitinophagales</taxon>
        <taxon>Chitinophagaceae</taxon>
        <taxon>Chitinophaga</taxon>
    </lineage>
</organism>
<proteinExistence type="predicted"/>
<dbReference type="Proteomes" id="UP000261174">
    <property type="component" value="Unassembled WGS sequence"/>
</dbReference>
<feature type="transmembrane region" description="Helical" evidence="1">
    <location>
        <begin position="89"/>
        <end position="108"/>
    </location>
</feature>
<dbReference type="AlphaFoldDB" id="A0A3E1NY26"/>
<keyword evidence="1" id="KW-0472">Membrane</keyword>
<dbReference type="EMBL" id="QTJV01000009">
    <property type="protein sequence ID" value="RFM32829.1"/>
    <property type="molecule type" value="Genomic_DNA"/>
</dbReference>
<evidence type="ECO:0000256" key="1">
    <source>
        <dbReference type="SAM" id="Phobius"/>
    </source>
</evidence>
<protein>
    <recommendedName>
        <fullName evidence="4">Cytochrome B</fullName>
    </recommendedName>
</protein>
<dbReference type="RefSeq" id="WP_116856019.1">
    <property type="nucleotide sequence ID" value="NZ_QTJV01000009.1"/>
</dbReference>
<name>A0A3E1NY26_9BACT</name>
<gene>
    <name evidence="2" type="ORF">DXN04_23580</name>
</gene>
<keyword evidence="1" id="KW-1133">Transmembrane helix</keyword>
<comment type="caution">
    <text evidence="2">The sequence shown here is derived from an EMBL/GenBank/DDBJ whole genome shotgun (WGS) entry which is preliminary data.</text>
</comment>
<feature type="transmembrane region" description="Helical" evidence="1">
    <location>
        <begin position="120"/>
        <end position="142"/>
    </location>
</feature>
<feature type="transmembrane region" description="Helical" evidence="1">
    <location>
        <begin position="46"/>
        <end position="69"/>
    </location>
</feature>
<feature type="transmembrane region" description="Helical" evidence="1">
    <location>
        <begin position="14"/>
        <end position="34"/>
    </location>
</feature>
<keyword evidence="1" id="KW-0812">Transmembrane</keyword>
<dbReference type="OrthoDB" id="329514at2"/>
<sequence>MHQTFLFLHSANRYLVLISLVYAIVMAVNGLRAGKVFSPLNNTVRHLTATLGHIQLMLGLYLYIISPIVKYNVVDASSHEIVSEHTFFRYIHIILMVIAIVIMTIGSAKAKRMETDKKKFQTILVWFSIALLIILIAIPWPFSPLANRPYFRSF</sequence>
<evidence type="ECO:0000313" key="3">
    <source>
        <dbReference type="Proteomes" id="UP000261174"/>
    </source>
</evidence>
<keyword evidence="3" id="KW-1185">Reference proteome</keyword>
<reference evidence="2 3" key="1">
    <citation type="submission" date="2018-08" db="EMBL/GenBank/DDBJ databases">
        <title>Chitinophaga sp. K20C18050901, a novel bacterium isolated from forest soil.</title>
        <authorList>
            <person name="Wang C."/>
        </authorList>
    </citation>
    <scope>NUCLEOTIDE SEQUENCE [LARGE SCALE GENOMIC DNA]</scope>
    <source>
        <strain evidence="2 3">K20C18050901</strain>
    </source>
</reference>